<name>A0A0K9P532_ZOSMR</name>
<accession>A0A0K9P532</accession>
<evidence type="ECO:0000256" key="6">
    <source>
        <dbReference type="ARBA" id="ARBA00048718"/>
    </source>
</evidence>
<dbReference type="PANTHER" id="PTHR21392:SF0">
    <property type="entry name" value="TRNA-URIDINE AMINOCARBOXYPROPYLTRANSFERASE 2"/>
    <property type="match status" value="1"/>
</dbReference>
<dbReference type="OrthoDB" id="408541at2759"/>
<dbReference type="STRING" id="29655.A0A0K9P532"/>
<evidence type="ECO:0000313" key="9">
    <source>
        <dbReference type="EMBL" id="KMZ64098.1"/>
    </source>
</evidence>
<evidence type="ECO:0000313" key="10">
    <source>
        <dbReference type="Proteomes" id="UP000036987"/>
    </source>
</evidence>
<feature type="region of interest" description="Disordered" evidence="7">
    <location>
        <begin position="137"/>
        <end position="157"/>
    </location>
</feature>
<dbReference type="EMBL" id="LFYR01001180">
    <property type="protein sequence ID" value="KMZ64098.1"/>
    <property type="molecule type" value="Genomic_DNA"/>
</dbReference>
<dbReference type="InterPro" id="IPR005636">
    <property type="entry name" value="DTW"/>
</dbReference>
<dbReference type="InterPro" id="IPR039262">
    <property type="entry name" value="DTWD2/TAPT"/>
</dbReference>
<dbReference type="SMART" id="SM01144">
    <property type="entry name" value="DTW"/>
    <property type="match status" value="1"/>
</dbReference>
<keyword evidence="4" id="KW-0819">tRNA processing</keyword>
<comment type="catalytic activity">
    <reaction evidence="6">
        <text>a uridine in tRNA + S-adenosyl-L-methionine = a 3-[(3S)-3-amino-3-carboxypropyl]uridine in tRNA + S-methyl-5'-thioadenosine + H(+)</text>
        <dbReference type="Rhea" id="RHEA:62432"/>
        <dbReference type="Rhea" id="RHEA-COMP:13339"/>
        <dbReference type="Rhea" id="RHEA-COMP:16092"/>
        <dbReference type="ChEBI" id="CHEBI:15378"/>
        <dbReference type="ChEBI" id="CHEBI:17509"/>
        <dbReference type="ChEBI" id="CHEBI:59789"/>
        <dbReference type="ChEBI" id="CHEBI:65315"/>
        <dbReference type="ChEBI" id="CHEBI:82930"/>
        <dbReference type="EC" id="2.5.1.25"/>
    </reaction>
</comment>
<evidence type="ECO:0000256" key="3">
    <source>
        <dbReference type="ARBA" id="ARBA00022691"/>
    </source>
</evidence>
<evidence type="ECO:0000256" key="7">
    <source>
        <dbReference type="SAM" id="MobiDB-lite"/>
    </source>
</evidence>
<dbReference type="AlphaFoldDB" id="A0A0K9P532"/>
<feature type="domain" description="DTW" evidence="8">
    <location>
        <begin position="48"/>
        <end position="346"/>
    </location>
</feature>
<comment type="similarity">
    <text evidence="5">Belongs to the TDD superfamily. DTWD2 family.</text>
</comment>
<keyword evidence="3" id="KW-0949">S-adenosyl-L-methionine</keyword>
<keyword evidence="2" id="KW-0808">Transferase</keyword>
<keyword evidence="10" id="KW-1185">Reference proteome</keyword>
<evidence type="ECO:0000256" key="1">
    <source>
        <dbReference type="ARBA" id="ARBA00012386"/>
    </source>
</evidence>
<dbReference type="Proteomes" id="UP000036987">
    <property type="component" value="Unassembled WGS sequence"/>
</dbReference>
<dbReference type="GO" id="GO:0008033">
    <property type="term" value="P:tRNA processing"/>
    <property type="evidence" value="ECO:0007669"/>
    <property type="project" value="UniProtKB-KW"/>
</dbReference>
<sequence length="353" mass="39556">MSFLSADGFSYRNPFPSSYSSTSSPLHLQRKIGSMSSAGDQQSQIPKKRPFCLRCCKPVRVCLCSRLRCPPIDNKIGITILQHNREKNHPLNSVRVANLGFKNLDVIEVSDINHLARFDIRPLSVFSNGVNDGLGEWRSDSAANGGNREMGLESEESDSDGVRECRVTCNCDHLSISMNKAAKSATGNIGRALESPIGKIISSNGFSVKKTQRKKLTEIYHFQDFKEFEVTIPPGSALLFPSKDSVCLDEVDFEIKHLLVLDGTWAKARRMYYENPWLQFLPHLKLDMKTASLYSEVRHQPKVGCLSTIESIVCTLKGIGGDDTGRLQNLLDVFESMVVDQRRCKHENNIIHH</sequence>
<organism evidence="9 10">
    <name type="scientific">Zostera marina</name>
    <name type="common">Eelgrass</name>
    <dbReference type="NCBI Taxonomy" id="29655"/>
    <lineage>
        <taxon>Eukaryota</taxon>
        <taxon>Viridiplantae</taxon>
        <taxon>Streptophyta</taxon>
        <taxon>Embryophyta</taxon>
        <taxon>Tracheophyta</taxon>
        <taxon>Spermatophyta</taxon>
        <taxon>Magnoliopsida</taxon>
        <taxon>Liliopsida</taxon>
        <taxon>Zosteraceae</taxon>
        <taxon>Zostera</taxon>
    </lineage>
</organism>
<dbReference type="EC" id="2.5.1.25" evidence="1"/>
<dbReference type="PANTHER" id="PTHR21392">
    <property type="entry name" value="TRNA-URIDINE AMINOCARBOXYPROPYLTRANSFERASE 2"/>
    <property type="match status" value="1"/>
</dbReference>
<dbReference type="GO" id="GO:0016432">
    <property type="term" value="F:tRNA-uridine aminocarboxypropyltransferase activity"/>
    <property type="evidence" value="ECO:0007669"/>
    <property type="project" value="UniProtKB-EC"/>
</dbReference>
<protein>
    <recommendedName>
        <fullName evidence="1">tRNA-uridine aminocarboxypropyltransferase</fullName>
        <ecNumber evidence="1">2.5.1.25</ecNumber>
    </recommendedName>
</protein>
<gene>
    <name evidence="9" type="ORF">ZOSMA_381G00050</name>
</gene>
<reference evidence="10" key="1">
    <citation type="journal article" date="2016" name="Nature">
        <title>The genome of the seagrass Zostera marina reveals angiosperm adaptation to the sea.</title>
        <authorList>
            <person name="Olsen J.L."/>
            <person name="Rouze P."/>
            <person name="Verhelst B."/>
            <person name="Lin Y.-C."/>
            <person name="Bayer T."/>
            <person name="Collen J."/>
            <person name="Dattolo E."/>
            <person name="De Paoli E."/>
            <person name="Dittami S."/>
            <person name="Maumus F."/>
            <person name="Michel G."/>
            <person name="Kersting A."/>
            <person name="Lauritano C."/>
            <person name="Lohaus R."/>
            <person name="Toepel M."/>
            <person name="Tonon T."/>
            <person name="Vanneste K."/>
            <person name="Amirebrahimi M."/>
            <person name="Brakel J."/>
            <person name="Bostroem C."/>
            <person name="Chovatia M."/>
            <person name="Grimwood J."/>
            <person name="Jenkins J.W."/>
            <person name="Jueterbock A."/>
            <person name="Mraz A."/>
            <person name="Stam W.T."/>
            <person name="Tice H."/>
            <person name="Bornberg-Bauer E."/>
            <person name="Green P.J."/>
            <person name="Pearson G.A."/>
            <person name="Procaccini G."/>
            <person name="Duarte C.M."/>
            <person name="Schmutz J."/>
            <person name="Reusch T.B.H."/>
            <person name="Van de Peer Y."/>
        </authorList>
    </citation>
    <scope>NUCLEOTIDE SEQUENCE [LARGE SCALE GENOMIC DNA]</scope>
    <source>
        <strain evidence="10">cv. Finnish</strain>
    </source>
</reference>
<dbReference type="OMA" id="VTILQHA"/>
<comment type="caution">
    <text evidence="9">The sequence shown here is derived from an EMBL/GenBank/DDBJ whole genome shotgun (WGS) entry which is preliminary data.</text>
</comment>
<evidence type="ECO:0000256" key="5">
    <source>
        <dbReference type="ARBA" id="ARBA00034489"/>
    </source>
</evidence>
<evidence type="ECO:0000259" key="8">
    <source>
        <dbReference type="SMART" id="SM01144"/>
    </source>
</evidence>
<evidence type="ECO:0000256" key="2">
    <source>
        <dbReference type="ARBA" id="ARBA00022679"/>
    </source>
</evidence>
<dbReference type="Pfam" id="PF03942">
    <property type="entry name" value="DTW"/>
    <property type="match status" value="2"/>
</dbReference>
<proteinExistence type="inferred from homology"/>
<evidence type="ECO:0000256" key="4">
    <source>
        <dbReference type="ARBA" id="ARBA00022694"/>
    </source>
</evidence>